<dbReference type="InterPro" id="IPR014001">
    <property type="entry name" value="Helicase_ATP-bd"/>
</dbReference>
<dbReference type="NCBIfam" id="NF008521">
    <property type="entry name" value="PRK11448.1"/>
    <property type="match status" value="1"/>
</dbReference>
<keyword evidence="1" id="KW-0175">Coiled coil</keyword>
<dbReference type="CDD" id="cd18799">
    <property type="entry name" value="SF2_C_EcoAI-like"/>
    <property type="match status" value="1"/>
</dbReference>
<dbReference type="OrthoDB" id="9804086at2"/>
<proteinExistence type="predicted"/>
<dbReference type="GO" id="GO:0005524">
    <property type="term" value="F:ATP binding"/>
    <property type="evidence" value="ECO:0007669"/>
    <property type="project" value="InterPro"/>
</dbReference>
<evidence type="ECO:0000256" key="1">
    <source>
        <dbReference type="SAM" id="Coils"/>
    </source>
</evidence>
<dbReference type="Pfam" id="PF04851">
    <property type="entry name" value="ResIII"/>
    <property type="match status" value="1"/>
</dbReference>
<dbReference type="InterPro" id="IPR001650">
    <property type="entry name" value="Helicase_C-like"/>
</dbReference>
<dbReference type="Proteomes" id="UP000235005">
    <property type="component" value="Unassembled WGS sequence"/>
</dbReference>
<dbReference type="GO" id="GO:0003677">
    <property type="term" value="F:DNA binding"/>
    <property type="evidence" value="ECO:0007669"/>
    <property type="project" value="InterPro"/>
</dbReference>
<dbReference type="Pfam" id="PF00271">
    <property type="entry name" value="Helicase_C"/>
    <property type="match status" value="1"/>
</dbReference>
<keyword evidence="5" id="KW-1185">Reference proteome</keyword>
<dbReference type="InterPro" id="IPR006935">
    <property type="entry name" value="Helicase/UvrB_N"/>
</dbReference>
<dbReference type="GO" id="GO:0006304">
    <property type="term" value="P:DNA modification"/>
    <property type="evidence" value="ECO:0007669"/>
    <property type="project" value="InterPro"/>
</dbReference>
<dbReference type="InterPro" id="IPR013670">
    <property type="entry name" value="EcoEI_R_C_dom"/>
</dbReference>
<protein>
    <submittedName>
        <fullName evidence="4">Type I restriction-modification system endonuclease</fullName>
    </submittedName>
</protein>
<keyword evidence="4" id="KW-0378">Hydrolase</keyword>
<dbReference type="PANTHER" id="PTHR47396">
    <property type="entry name" value="TYPE I RESTRICTION ENZYME ECOKI R PROTEIN"/>
    <property type="match status" value="1"/>
</dbReference>
<sequence length="1138" mass="129449">MSSNFFFLESHDPLLLQLASTAEQAFVPDPNTTLLKLRQLGEAIAQDIASRLGIEVGERTTQLDLLRKIQQEASLPREVAESFHDIRRTGNVATHEFTTSHREALQGLRMARNLAVWYHRTFGNAVKDWKPGAFVTPEDPSVQVRDLEERIAQLLRAQQASQRELNVAQQLAEAEAQKAAELEKYAERVKEDAEVWQSLAHEQEVAYLEAKQAFEKHQHEIVEAAAEETVEAQEQVAEVRDAIKTSVWYETEAETRLRIDQQLCDAGWEADTQNLRYASGARPESGKCKAIAEWPTASGPADYILFDGLLPVATVEAKKASKSVAGDIDQAERYSRDIKDSDEISLYQNEWPVEPGNPEKGSYRIPFAFSTNGRPYLEQHQEMSGIWFRDLRRPQNNRKVNDGWYSPEGLQSLLKQDLDAAEEQLQQQSFNFDFQLRYYQIDAIRAAERAIRDGQDHILLAMATGTGKTKTAIAMIYRLLQAQRFRRILFLVDRSALGEQTADAFATTKMLNQQTFADTFNIKGLKEATPDTATQVHVATVQGMVKRILYAEDDRPTVDQYDCIVVDECHRGYLLDRELDDTEVKFRSQHDYISKYRRVVDFFDAVKIGLTATPALHTTEIFGEPVYLYSYREAVIDGYLIDHEPPFHIKTRHNQEGIDYAVGDKIAYYDSLKNSIDYAHVEDEVNFDISKINRVIEDEAFNRIVCNVLAENIDPFDQEKTLIFCATDRHADMVVRLMKDAIAEAYGDCEDGLVKKITGNTDKPLEAIRFYKNDRLPNIAVTVDLLTTGVDVPEICNLVFLRPVKSRILYEQMKGRATRQCPEIGKEVFRIFDAVNLYDNLEPLTNMKPVVVSPNISFQQLEQEIVGKQTHDSEQQELARDQFIAKLQRKRRNMSDEAREAFETTVGQAPEDFINDIKTLPIAEVADWFINHPGLGEFLDTKSQSSPPVIFISEKDDELLDVAENYGKAVTPADYLSEFESFIKDHENDMIALQTIIHQPGKITRQQIKELMLELSEAQFTEKNLRKAWALASNKDIAARIVGYVRKAAVGDALVPWEERVDNAIGVILTQKPWKPAQKNLLKDIGELLKTRLALDEQSINESALRRKGGFNRVNKMFDGELPQLLEAINEAVWDQTG</sequence>
<evidence type="ECO:0000259" key="3">
    <source>
        <dbReference type="PROSITE" id="PS51194"/>
    </source>
</evidence>
<dbReference type="RefSeq" id="WP_101518327.1">
    <property type="nucleotide sequence ID" value="NZ_PKUS01000018.1"/>
</dbReference>
<accession>A0A2N5X0Y3</accession>
<dbReference type="Gene3D" id="3.90.1570.30">
    <property type="match status" value="1"/>
</dbReference>
<dbReference type="InterPro" id="IPR050742">
    <property type="entry name" value="Helicase_Restrict-Modif_Enz"/>
</dbReference>
<dbReference type="GO" id="GO:0004519">
    <property type="term" value="F:endonuclease activity"/>
    <property type="evidence" value="ECO:0007669"/>
    <property type="project" value="UniProtKB-KW"/>
</dbReference>
<dbReference type="Pfam" id="PF13643">
    <property type="entry name" value="DUF4145"/>
    <property type="match status" value="1"/>
</dbReference>
<comment type="caution">
    <text evidence="4">The sequence shown here is derived from an EMBL/GenBank/DDBJ whole genome shotgun (WGS) entry which is preliminary data.</text>
</comment>
<reference evidence="4 5" key="1">
    <citation type="submission" date="2018-01" db="EMBL/GenBank/DDBJ databases">
        <title>The draft genome sequence of Halioglobus lutimaris HF004.</title>
        <authorList>
            <person name="Du Z.-J."/>
            <person name="Shi M.-J."/>
        </authorList>
    </citation>
    <scope>NUCLEOTIDE SEQUENCE [LARGE SCALE GENOMIC DNA]</scope>
    <source>
        <strain evidence="4 5">HF004</strain>
    </source>
</reference>
<dbReference type="Gene3D" id="3.40.50.300">
    <property type="entry name" value="P-loop containing nucleotide triphosphate hydrolases"/>
    <property type="match status" value="2"/>
</dbReference>
<dbReference type="InterPro" id="IPR027417">
    <property type="entry name" value="P-loop_NTPase"/>
</dbReference>
<dbReference type="GO" id="GO:0016787">
    <property type="term" value="F:hydrolase activity"/>
    <property type="evidence" value="ECO:0007669"/>
    <property type="project" value="InterPro"/>
</dbReference>
<feature type="domain" description="Helicase C-terminal" evidence="3">
    <location>
        <begin position="708"/>
        <end position="879"/>
    </location>
</feature>
<dbReference type="CDD" id="cd18032">
    <property type="entry name" value="DEXHc_RE_I_III_res"/>
    <property type="match status" value="1"/>
</dbReference>
<dbReference type="PANTHER" id="PTHR47396:SF1">
    <property type="entry name" value="ATP-DEPENDENT HELICASE IRC3-RELATED"/>
    <property type="match status" value="1"/>
</dbReference>
<dbReference type="Pfam" id="PF08463">
    <property type="entry name" value="EcoEI_R_C"/>
    <property type="match status" value="1"/>
</dbReference>
<evidence type="ECO:0000313" key="4">
    <source>
        <dbReference type="EMBL" id="PLW68159.1"/>
    </source>
</evidence>
<evidence type="ECO:0000313" key="5">
    <source>
        <dbReference type="Proteomes" id="UP000235005"/>
    </source>
</evidence>
<dbReference type="SMART" id="SM00487">
    <property type="entry name" value="DEXDc"/>
    <property type="match status" value="1"/>
</dbReference>
<dbReference type="SUPFAM" id="SSF52540">
    <property type="entry name" value="P-loop containing nucleoside triphosphate hydrolases"/>
    <property type="match status" value="1"/>
</dbReference>
<feature type="domain" description="Helicase ATP-binding" evidence="2">
    <location>
        <begin position="449"/>
        <end position="632"/>
    </location>
</feature>
<dbReference type="PROSITE" id="PS51192">
    <property type="entry name" value="HELICASE_ATP_BIND_1"/>
    <property type="match status" value="1"/>
</dbReference>
<keyword evidence="4" id="KW-0540">Nuclease</keyword>
<dbReference type="PROSITE" id="PS51194">
    <property type="entry name" value="HELICASE_CTER"/>
    <property type="match status" value="1"/>
</dbReference>
<name>A0A2N5X0Y3_9GAMM</name>
<dbReference type="GO" id="GO:0005829">
    <property type="term" value="C:cytosol"/>
    <property type="evidence" value="ECO:0007669"/>
    <property type="project" value="TreeGrafter"/>
</dbReference>
<keyword evidence="4" id="KW-0255">Endonuclease</keyword>
<feature type="coiled-coil region" evidence="1">
    <location>
        <begin position="144"/>
        <end position="192"/>
    </location>
</feature>
<evidence type="ECO:0000259" key="2">
    <source>
        <dbReference type="PROSITE" id="PS51192"/>
    </source>
</evidence>
<dbReference type="EMBL" id="PKUS01000018">
    <property type="protein sequence ID" value="PLW68159.1"/>
    <property type="molecule type" value="Genomic_DNA"/>
</dbReference>
<gene>
    <name evidence="4" type="ORF">C0039_13265</name>
</gene>
<dbReference type="InterPro" id="IPR025285">
    <property type="entry name" value="DUF4145"/>
</dbReference>
<organism evidence="4 5">
    <name type="scientific">Pseudohalioglobus lutimaris</name>
    <dbReference type="NCBI Taxonomy" id="1737061"/>
    <lineage>
        <taxon>Bacteria</taxon>
        <taxon>Pseudomonadati</taxon>
        <taxon>Pseudomonadota</taxon>
        <taxon>Gammaproteobacteria</taxon>
        <taxon>Cellvibrionales</taxon>
        <taxon>Halieaceae</taxon>
        <taxon>Pseudohalioglobus</taxon>
    </lineage>
</organism>
<dbReference type="AlphaFoldDB" id="A0A2N5X0Y3"/>